<sequence>MTDSAKKDLVNALAALVKERRLCAQLLSKPYERGTYEATMARFVEFQTAIEAVERALVSEADYP</sequence>
<accession>A0A1M6UM48</accession>
<proteinExistence type="predicted"/>
<name>A0A1M6UM48_9BRAD</name>
<evidence type="ECO:0000313" key="2">
    <source>
        <dbReference type="Proteomes" id="UP000183208"/>
    </source>
</evidence>
<reference evidence="1 2" key="1">
    <citation type="submission" date="2016-10" db="EMBL/GenBank/DDBJ databases">
        <authorList>
            <person name="de Groot N.N."/>
        </authorList>
    </citation>
    <scope>NUCLEOTIDE SEQUENCE [LARGE SCALE GENOMIC DNA]</scope>
    <source>
        <strain evidence="1 2">GAS522</strain>
    </source>
</reference>
<dbReference type="EMBL" id="FNTI01000001">
    <property type="protein sequence ID" value="SEC50230.1"/>
    <property type="molecule type" value="Genomic_DNA"/>
</dbReference>
<gene>
    <name evidence="1" type="ORF">SAMN05444171_1567</name>
</gene>
<dbReference type="RefSeq" id="WP_074817571.1">
    <property type="nucleotide sequence ID" value="NZ_FNTI01000001.1"/>
</dbReference>
<organism evidence="1 2">
    <name type="scientific">Bradyrhizobium lablabi</name>
    <dbReference type="NCBI Taxonomy" id="722472"/>
    <lineage>
        <taxon>Bacteria</taxon>
        <taxon>Pseudomonadati</taxon>
        <taxon>Pseudomonadota</taxon>
        <taxon>Alphaproteobacteria</taxon>
        <taxon>Hyphomicrobiales</taxon>
        <taxon>Nitrobacteraceae</taxon>
        <taxon>Bradyrhizobium</taxon>
    </lineage>
</organism>
<protein>
    <submittedName>
        <fullName evidence="1">Uncharacterized protein</fullName>
    </submittedName>
</protein>
<dbReference type="AlphaFoldDB" id="A0A1M6UM48"/>
<dbReference type="Proteomes" id="UP000183208">
    <property type="component" value="Unassembled WGS sequence"/>
</dbReference>
<evidence type="ECO:0000313" key="1">
    <source>
        <dbReference type="EMBL" id="SEC50230.1"/>
    </source>
</evidence>